<evidence type="ECO:0000313" key="2">
    <source>
        <dbReference type="EMBL" id="KUO15554.1"/>
    </source>
</evidence>
<protein>
    <submittedName>
        <fullName evidence="2">Uncharacterized protein</fullName>
    </submittedName>
</protein>
<accession>A0A101URK6</accession>
<proteinExistence type="predicted"/>
<feature type="compositionally biased region" description="Acidic residues" evidence="1">
    <location>
        <begin position="226"/>
        <end position="246"/>
    </location>
</feature>
<dbReference type="Proteomes" id="UP000053260">
    <property type="component" value="Unassembled WGS sequence"/>
</dbReference>
<organism evidence="2 3">
    <name type="scientific">Streptomyces dysideae</name>
    <dbReference type="NCBI Taxonomy" id="909626"/>
    <lineage>
        <taxon>Bacteria</taxon>
        <taxon>Bacillati</taxon>
        <taxon>Actinomycetota</taxon>
        <taxon>Actinomycetes</taxon>
        <taxon>Kitasatosporales</taxon>
        <taxon>Streptomycetaceae</taxon>
        <taxon>Streptomyces</taxon>
    </lineage>
</organism>
<dbReference type="AlphaFoldDB" id="A0A101URK6"/>
<dbReference type="EMBL" id="LMXB01000110">
    <property type="protein sequence ID" value="KUO15554.1"/>
    <property type="molecule type" value="Genomic_DNA"/>
</dbReference>
<feature type="compositionally biased region" description="Low complexity" evidence="1">
    <location>
        <begin position="54"/>
        <end position="68"/>
    </location>
</feature>
<evidence type="ECO:0000256" key="1">
    <source>
        <dbReference type="SAM" id="MobiDB-lite"/>
    </source>
</evidence>
<dbReference type="STRING" id="909626.AQJ91_40875"/>
<comment type="caution">
    <text evidence="2">The sequence shown here is derived from an EMBL/GenBank/DDBJ whole genome shotgun (WGS) entry which is preliminary data.</text>
</comment>
<feature type="region of interest" description="Disordered" evidence="1">
    <location>
        <begin position="187"/>
        <end position="212"/>
    </location>
</feature>
<feature type="region of interest" description="Disordered" evidence="1">
    <location>
        <begin position="1"/>
        <end position="112"/>
    </location>
</feature>
<reference evidence="2 3" key="1">
    <citation type="submission" date="2015-10" db="EMBL/GenBank/DDBJ databases">
        <title>Draft genome sequence of Streptomyces sp. RV15, isolated from a marine sponge.</title>
        <authorList>
            <person name="Ruckert C."/>
            <person name="Abdelmohsen U.R."/>
            <person name="Winkler A."/>
            <person name="Hentschel U."/>
            <person name="Kalinowski J."/>
            <person name="Kampfer P."/>
            <person name="Glaeser S."/>
        </authorList>
    </citation>
    <scope>NUCLEOTIDE SEQUENCE [LARGE SCALE GENOMIC DNA]</scope>
    <source>
        <strain evidence="2 3">RV15</strain>
    </source>
</reference>
<feature type="region of interest" description="Disordered" evidence="1">
    <location>
        <begin position="225"/>
        <end position="274"/>
    </location>
</feature>
<feature type="compositionally biased region" description="Acidic residues" evidence="1">
    <location>
        <begin position="159"/>
        <end position="168"/>
    </location>
</feature>
<sequence>MPLMPMAPMSGQPGGSKRDDERSEASALLEGEATEWVAAGRPSEDCEGTGGVVTGAVAPGGPTAQGTGADNGTGTGTGSEKAPSASKESEEELPDDRVGVPQRATDDEEEDTEAWYAGAAMFTPLLLAAGRKRDEEDEEEIFEPGYSSEDRETWGSGEYPEDETEAEETAGVALTSDGEVVIVEEPDSGPQLATWQPSRAADSTGAMLSGNGDAAMLSCGVLSATDEYEEEEESEDTEEETEDDEASSPREIADLLLQEDSAWGTAKRDRNALL</sequence>
<evidence type="ECO:0000313" key="3">
    <source>
        <dbReference type="Proteomes" id="UP000053260"/>
    </source>
</evidence>
<feature type="region of interest" description="Disordered" evidence="1">
    <location>
        <begin position="130"/>
        <end position="170"/>
    </location>
</feature>
<name>A0A101URK6_9ACTN</name>
<gene>
    <name evidence="2" type="ORF">AQJ91_40875</name>
</gene>
<keyword evidence="3" id="KW-1185">Reference proteome</keyword>